<dbReference type="AlphaFoldDB" id="A0A2T9YZ66"/>
<protein>
    <submittedName>
        <fullName evidence="2">Uncharacterized protein</fullName>
    </submittedName>
</protein>
<feature type="compositionally biased region" description="Basic and acidic residues" evidence="1">
    <location>
        <begin position="11"/>
        <end position="20"/>
    </location>
</feature>
<feature type="compositionally biased region" description="Polar residues" evidence="1">
    <location>
        <begin position="23"/>
        <end position="36"/>
    </location>
</feature>
<comment type="caution">
    <text evidence="2">The sequence shown here is derived from an EMBL/GenBank/DDBJ whole genome shotgun (WGS) entry which is preliminary data.</text>
</comment>
<gene>
    <name evidence="2" type="ORF">BB561_000453</name>
</gene>
<dbReference type="EMBL" id="MBFR01000009">
    <property type="protein sequence ID" value="PVU97633.1"/>
    <property type="molecule type" value="Genomic_DNA"/>
</dbReference>
<evidence type="ECO:0000313" key="3">
    <source>
        <dbReference type="Proteomes" id="UP000245383"/>
    </source>
</evidence>
<keyword evidence="3" id="KW-1185">Reference proteome</keyword>
<evidence type="ECO:0000256" key="1">
    <source>
        <dbReference type="SAM" id="MobiDB-lite"/>
    </source>
</evidence>
<feature type="region of interest" description="Disordered" evidence="1">
    <location>
        <begin position="1"/>
        <end position="36"/>
    </location>
</feature>
<reference evidence="2 3" key="1">
    <citation type="journal article" date="2018" name="MBio">
        <title>Comparative Genomics Reveals the Core Gene Toolbox for the Fungus-Insect Symbiosis.</title>
        <authorList>
            <person name="Wang Y."/>
            <person name="Stata M."/>
            <person name="Wang W."/>
            <person name="Stajich J.E."/>
            <person name="White M.M."/>
            <person name="Moncalvo J.M."/>
        </authorList>
    </citation>
    <scope>NUCLEOTIDE SEQUENCE [LARGE SCALE GENOMIC DNA]</scope>
    <source>
        <strain evidence="2 3">SWE-8-4</strain>
    </source>
</reference>
<accession>A0A2T9YZ66</accession>
<name>A0A2T9YZ66_9FUNG</name>
<proteinExistence type="predicted"/>
<evidence type="ECO:0000313" key="2">
    <source>
        <dbReference type="EMBL" id="PVU97633.1"/>
    </source>
</evidence>
<dbReference type="Proteomes" id="UP000245383">
    <property type="component" value="Unassembled WGS sequence"/>
</dbReference>
<organism evidence="2 3">
    <name type="scientific">Smittium simulii</name>
    <dbReference type="NCBI Taxonomy" id="133385"/>
    <lineage>
        <taxon>Eukaryota</taxon>
        <taxon>Fungi</taxon>
        <taxon>Fungi incertae sedis</taxon>
        <taxon>Zoopagomycota</taxon>
        <taxon>Kickxellomycotina</taxon>
        <taxon>Harpellomycetes</taxon>
        <taxon>Harpellales</taxon>
        <taxon>Legeriomycetaceae</taxon>
        <taxon>Smittium</taxon>
    </lineage>
</organism>
<sequence length="83" mass="9579">MVTKFTEDEDNPGRKKKLEESNLELSDQPIYTDSSYPSTPNFKKDWDKFDENYTENNVSVAVIDMDCLNELADNHGINDAEMQ</sequence>